<dbReference type="InterPro" id="IPR011990">
    <property type="entry name" value="TPR-like_helical_dom_sf"/>
</dbReference>
<evidence type="ECO:0000313" key="9">
    <source>
        <dbReference type="EMBL" id="OKH36444.1"/>
    </source>
</evidence>
<feature type="repeat" description="TPR" evidence="6">
    <location>
        <begin position="358"/>
        <end position="391"/>
    </location>
</feature>
<sequence length="413" mass="47700">MSDRFQQKISKICFSIGCSLLWLTLSFPVYAQSNNEDNPEEFPPDPLEFRTLDPMLPQSARDKKPLTEEEKIQLQQSLSELNQQATELFQTGDKVTAFAVWYRELRLTRVLGFIPEVQALGRVGAIAWEENSREDIQFITRRLQAIQTEATAKPIVELELWRVLATAYEQVRSPDKAVVAYEKILRAAREEKKLDEIVATLLKIGELSLNWFDYQKAAVTYNELLTLAKEQNNNEQQITYLKQLAYIYEQLKQPLQFINTNQQLIELYQNLQNFTEIPDLKLAIGNKLESLGQIAEAAQQYEETYSFAWSIQQYSGAAEALRKLVALQLSLKQIDTALETSQVLLQTDQLAHNFYGMMTTYDQIGQLYLEQKNYSQALDAFEKGLAIAKQLSYREAYFTRQIQEVSRQITRQS</sequence>
<dbReference type="Gene3D" id="1.25.40.10">
    <property type="entry name" value="Tetratricopeptide repeat domain"/>
    <property type="match status" value="2"/>
</dbReference>
<comment type="similarity">
    <text evidence="5">Belongs to the Rap family.</text>
</comment>
<feature type="chain" id="PRO_5013001990" evidence="8">
    <location>
        <begin position="32"/>
        <end position="413"/>
    </location>
</feature>
<dbReference type="AlphaFoldDB" id="A0A1U7IHE1"/>
<evidence type="ECO:0000256" key="3">
    <source>
        <dbReference type="ARBA" id="ARBA00022737"/>
    </source>
</evidence>
<dbReference type="EMBL" id="MRCE01000016">
    <property type="protein sequence ID" value="OKH36444.1"/>
    <property type="molecule type" value="Genomic_DNA"/>
</dbReference>
<keyword evidence="4 6" id="KW-0802">TPR repeat</keyword>
<dbReference type="GO" id="GO:0005737">
    <property type="term" value="C:cytoplasm"/>
    <property type="evidence" value="ECO:0007669"/>
    <property type="project" value="UniProtKB-SubCell"/>
</dbReference>
<evidence type="ECO:0000256" key="5">
    <source>
        <dbReference type="ARBA" id="ARBA00038253"/>
    </source>
</evidence>
<keyword evidence="8" id="KW-0732">Signal</keyword>
<keyword evidence="3" id="KW-0677">Repeat</keyword>
<dbReference type="PANTHER" id="PTHR46630:SF1">
    <property type="entry name" value="TETRATRICOPEPTIDE REPEAT PROTEIN 29"/>
    <property type="match status" value="1"/>
</dbReference>
<evidence type="ECO:0000256" key="6">
    <source>
        <dbReference type="PROSITE-ProRule" id="PRU00339"/>
    </source>
</evidence>
<dbReference type="PROSITE" id="PS50005">
    <property type="entry name" value="TPR"/>
    <property type="match status" value="1"/>
</dbReference>
<accession>A0A1U7IHE1</accession>
<dbReference type="InterPro" id="IPR019734">
    <property type="entry name" value="TPR_rpt"/>
</dbReference>
<dbReference type="STRING" id="454136.NIES2119_17565"/>
<evidence type="ECO:0000256" key="4">
    <source>
        <dbReference type="ARBA" id="ARBA00022803"/>
    </source>
</evidence>
<name>A0A1U7IHE1_9CYAN</name>
<dbReference type="Pfam" id="PF13181">
    <property type="entry name" value="TPR_8"/>
    <property type="match status" value="1"/>
</dbReference>
<protein>
    <submittedName>
        <fullName evidence="9">Uncharacterized protein</fullName>
    </submittedName>
</protein>
<comment type="subcellular location">
    <subcellularLocation>
        <location evidence="1">Cytoplasm</location>
    </subcellularLocation>
</comment>
<evidence type="ECO:0000313" key="10">
    <source>
        <dbReference type="Proteomes" id="UP000185860"/>
    </source>
</evidence>
<organism evidence="9 10">
    <name type="scientific">[Phormidium ambiguum] IAM M-71</name>
    <dbReference type="NCBI Taxonomy" id="454136"/>
    <lineage>
        <taxon>Bacteria</taxon>
        <taxon>Bacillati</taxon>
        <taxon>Cyanobacteriota</taxon>
        <taxon>Cyanophyceae</taxon>
        <taxon>Oscillatoriophycideae</taxon>
        <taxon>Aerosakkonematales</taxon>
        <taxon>Aerosakkonemataceae</taxon>
        <taxon>Floridanema</taxon>
    </lineage>
</organism>
<feature type="signal peptide" evidence="8">
    <location>
        <begin position="1"/>
        <end position="31"/>
    </location>
</feature>
<proteinExistence type="inferred from homology"/>
<evidence type="ECO:0000256" key="8">
    <source>
        <dbReference type="SAM" id="SignalP"/>
    </source>
</evidence>
<evidence type="ECO:0000256" key="2">
    <source>
        <dbReference type="ARBA" id="ARBA00022490"/>
    </source>
</evidence>
<gene>
    <name evidence="9" type="ORF">NIES2119_17565</name>
</gene>
<dbReference type="SMART" id="SM00028">
    <property type="entry name" value="TPR"/>
    <property type="match status" value="3"/>
</dbReference>
<comment type="caution">
    <text evidence="9">The sequence shown here is derived from an EMBL/GenBank/DDBJ whole genome shotgun (WGS) entry which is preliminary data.</text>
</comment>
<dbReference type="SUPFAM" id="SSF48452">
    <property type="entry name" value="TPR-like"/>
    <property type="match status" value="1"/>
</dbReference>
<dbReference type="OrthoDB" id="419844at2"/>
<keyword evidence="2" id="KW-0963">Cytoplasm</keyword>
<evidence type="ECO:0000256" key="7">
    <source>
        <dbReference type="SAM" id="Coils"/>
    </source>
</evidence>
<dbReference type="Proteomes" id="UP000185860">
    <property type="component" value="Unassembled WGS sequence"/>
</dbReference>
<dbReference type="InterPro" id="IPR051476">
    <property type="entry name" value="Bac_ResReg_Asp_Phosphatase"/>
</dbReference>
<evidence type="ECO:0000256" key="1">
    <source>
        <dbReference type="ARBA" id="ARBA00004496"/>
    </source>
</evidence>
<dbReference type="PANTHER" id="PTHR46630">
    <property type="entry name" value="TETRATRICOPEPTIDE REPEAT PROTEIN 29"/>
    <property type="match status" value="1"/>
</dbReference>
<dbReference type="RefSeq" id="WP_073594801.1">
    <property type="nucleotide sequence ID" value="NZ_MRCE01000016.1"/>
</dbReference>
<feature type="coiled-coil region" evidence="7">
    <location>
        <begin position="64"/>
        <end position="91"/>
    </location>
</feature>
<reference evidence="9 10" key="1">
    <citation type="submission" date="2016-11" db="EMBL/GenBank/DDBJ databases">
        <title>Draft Genome Sequences of Nine Cyanobacterial Strains from Diverse Habitats.</title>
        <authorList>
            <person name="Zhu T."/>
            <person name="Hou S."/>
            <person name="Lu X."/>
            <person name="Hess W.R."/>
        </authorList>
    </citation>
    <scope>NUCLEOTIDE SEQUENCE [LARGE SCALE GENOMIC DNA]</scope>
    <source>
        <strain evidence="9 10">IAM M-71</strain>
    </source>
</reference>
<keyword evidence="7" id="KW-0175">Coiled coil</keyword>